<dbReference type="AlphaFoldDB" id="R4UK74"/>
<dbReference type="STRING" id="1276229.SSYRP_v1c00700"/>
<dbReference type="KEGG" id="ssyr:SSYRP_v1c00700"/>
<sequence length="172" mass="20080">MSKDNQAIKISVEPNLDIGNKDQDKINGTKAKKISKSEIHTTVNNFNSDPIGLETLLIKITNKIENLENQLEQNSVSNLLKKYESKIPVLYDYIPADFINFLQQNNFNYDLITDIRILKEFSEQRQARNTKDLVVFTWTPKLIIFYDITDTIKFNKLSEIWKDILIEEPWLA</sequence>
<gene>
    <name evidence="1" type="ORF">SSYRP_v1c00700</name>
</gene>
<dbReference type="EMBL" id="CP005078">
    <property type="protein sequence ID" value="AGM25666.1"/>
    <property type="molecule type" value="Genomic_DNA"/>
</dbReference>
<evidence type="ECO:0000313" key="1">
    <source>
        <dbReference type="EMBL" id="AGM25666.1"/>
    </source>
</evidence>
<reference evidence="1 2" key="1">
    <citation type="journal article" date="2013" name="Genome Biol. Evol.">
        <title>Complete genomes of two dipteran-associated spiroplasmas provided insights into the origin, dynamics, and impacts of viral invasion in spiroplasma.</title>
        <authorList>
            <person name="Ku C."/>
            <person name="Lo W.S."/>
            <person name="Chen L.L."/>
            <person name="Kuo C.H."/>
        </authorList>
    </citation>
    <scope>NUCLEOTIDE SEQUENCE [LARGE SCALE GENOMIC DNA]</scope>
    <source>
        <strain evidence="1">EA-1</strain>
    </source>
</reference>
<proteinExistence type="predicted"/>
<accession>R4UK74</accession>
<dbReference type="HOGENOM" id="CLU_1554319_0_0_14"/>
<organism evidence="1 2">
    <name type="scientific">Spiroplasma syrphidicola EA-1</name>
    <dbReference type="NCBI Taxonomy" id="1276229"/>
    <lineage>
        <taxon>Bacteria</taxon>
        <taxon>Bacillati</taxon>
        <taxon>Mycoplasmatota</taxon>
        <taxon>Mollicutes</taxon>
        <taxon>Entomoplasmatales</taxon>
        <taxon>Spiroplasmataceae</taxon>
        <taxon>Spiroplasma</taxon>
    </lineage>
</organism>
<dbReference type="RefSeq" id="WP_016340327.1">
    <property type="nucleotide sequence ID" value="NC_021284.1"/>
</dbReference>
<evidence type="ECO:0000313" key="2">
    <source>
        <dbReference type="Proteomes" id="UP000013963"/>
    </source>
</evidence>
<keyword evidence="2" id="KW-1185">Reference proteome</keyword>
<dbReference type="PATRIC" id="fig|1276229.3.peg.68"/>
<name>R4UK74_9MOLU</name>
<dbReference type="Proteomes" id="UP000013963">
    <property type="component" value="Chromosome"/>
</dbReference>
<protein>
    <submittedName>
        <fullName evidence="1">Uncharacterized protein</fullName>
    </submittedName>
</protein>